<dbReference type="EnsemblPlants" id="ORUFI07G26280.1">
    <property type="protein sequence ID" value="ORUFI07G26280.1"/>
    <property type="gene ID" value="ORUFI07G26280"/>
</dbReference>
<name>A0A0E0QCB8_ORYRU</name>
<protein>
    <submittedName>
        <fullName evidence="1">Uncharacterized protein</fullName>
    </submittedName>
</protein>
<evidence type="ECO:0000313" key="1">
    <source>
        <dbReference type="EnsemblPlants" id="ORUFI07G26280.1"/>
    </source>
</evidence>
<proteinExistence type="predicted"/>
<dbReference type="Proteomes" id="UP000008022">
    <property type="component" value="Unassembled WGS sequence"/>
</dbReference>
<dbReference type="AlphaFoldDB" id="A0A0E0QCB8"/>
<dbReference type="Gramene" id="ORUFI07G26280.1">
    <property type="protein sequence ID" value="ORUFI07G26280.1"/>
    <property type="gene ID" value="ORUFI07G26280"/>
</dbReference>
<keyword evidence="2" id="KW-1185">Reference proteome</keyword>
<dbReference type="HOGENOM" id="CLU_2363430_0_0_1"/>
<sequence length="96" mass="10369">MGGEKAGSEQEAWRWQAFGKRAHASRTLRPQRGVDGVDLVDDAAEPRVRLCGGEAKLGDTRTHRLLSRSMGATMSLGDKSLAIVTRRKPGIGAWPA</sequence>
<accession>A0A0E0QCB8</accession>
<reference evidence="2" key="1">
    <citation type="submission" date="2013-06" db="EMBL/GenBank/DDBJ databases">
        <authorList>
            <person name="Zhao Q."/>
        </authorList>
    </citation>
    <scope>NUCLEOTIDE SEQUENCE</scope>
    <source>
        <strain evidence="2">cv. W1943</strain>
    </source>
</reference>
<evidence type="ECO:0000313" key="2">
    <source>
        <dbReference type="Proteomes" id="UP000008022"/>
    </source>
</evidence>
<organism evidence="1 2">
    <name type="scientific">Oryza rufipogon</name>
    <name type="common">Brownbeard rice</name>
    <name type="synonym">Asian wild rice</name>
    <dbReference type="NCBI Taxonomy" id="4529"/>
    <lineage>
        <taxon>Eukaryota</taxon>
        <taxon>Viridiplantae</taxon>
        <taxon>Streptophyta</taxon>
        <taxon>Embryophyta</taxon>
        <taxon>Tracheophyta</taxon>
        <taxon>Spermatophyta</taxon>
        <taxon>Magnoliopsida</taxon>
        <taxon>Liliopsida</taxon>
        <taxon>Poales</taxon>
        <taxon>Poaceae</taxon>
        <taxon>BOP clade</taxon>
        <taxon>Oryzoideae</taxon>
        <taxon>Oryzeae</taxon>
        <taxon>Oryzinae</taxon>
        <taxon>Oryza</taxon>
    </lineage>
</organism>
<reference evidence="1" key="2">
    <citation type="submission" date="2015-06" db="UniProtKB">
        <authorList>
            <consortium name="EnsemblPlants"/>
        </authorList>
    </citation>
    <scope>IDENTIFICATION</scope>
</reference>